<sequence>MNPVPPDQGPYGNDSLAWTAANAMFEAIPTPAPTAVPTPAPEKIVPEEDIINAIQSLNKHMDMDWADFGDDMFGGDFGDMMDDDIMDDDIVDDEILDDDIIDDDIVEDDIVDDDDVLVIDDDDDDGDSGERRASALELDEESSASADDVDKLGAIHQWIDMAMMNVPDGQDGDVVKSFGNALGLSP</sequence>
<organism evidence="2">
    <name type="scientific">Fibrocapsa japonica</name>
    <dbReference type="NCBI Taxonomy" id="94617"/>
    <lineage>
        <taxon>Eukaryota</taxon>
        <taxon>Sar</taxon>
        <taxon>Stramenopiles</taxon>
        <taxon>Ochrophyta</taxon>
        <taxon>Raphidophyceae</taxon>
        <taxon>Chattonellales</taxon>
        <taxon>Chattonellaceae</taxon>
        <taxon>Fibrocapsa</taxon>
    </lineage>
</organism>
<proteinExistence type="predicted"/>
<feature type="region of interest" description="Disordered" evidence="1">
    <location>
        <begin position="117"/>
        <end position="149"/>
    </location>
</feature>
<accession>A0A7S2UZ50</accession>
<protein>
    <submittedName>
        <fullName evidence="2">Uncharacterized protein</fullName>
    </submittedName>
</protein>
<dbReference type="AlphaFoldDB" id="A0A7S2UZ50"/>
<gene>
    <name evidence="2" type="ORF">FJAP1339_LOCUS6138</name>
</gene>
<feature type="compositionally biased region" description="Acidic residues" evidence="1">
    <location>
        <begin position="117"/>
        <end position="127"/>
    </location>
</feature>
<evidence type="ECO:0000256" key="1">
    <source>
        <dbReference type="SAM" id="MobiDB-lite"/>
    </source>
</evidence>
<name>A0A7S2UZ50_9STRA</name>
<reference evidence="2" key="1">
    <citation type="submission" date="2021-01" db="EMBL/GenBank/DDBJ databases">
        <authorList>
            <person name="Corre E."/>
            <person name="Pelletier E."/>
            <person name="Niang G."/>
            <person name="Scheremetjew M."/>
            <person name="Finn R."/>
            <person name="Kale V."/>
            <person name="Holt S."/>
            <person name="Cochrane G."/>
            <person name="Meng A."/>
            <person name="Brown T."/>
            <person name="Cohen L."/>
        </authorList>
    </citation>
    <scope>NUCLEOTIDE SEQUENCE</scope>
    <source>
        <strain evidence="2">CCMP1661</strain>
    </source>
</reference>
<evidence type="ECO:0000313" key="2">
    <source>
        <dbReference type="EMBL" id="CAD9863878.1"/>
    </source>
</evidence>
<dbReference type="EMBL" id="HBHR01012597">
    <property type="protein sequence ID" value="CAD9863878.1"/>
    <property type="molecule type" value="Transcribed_RNA"/>
</dbReference>